<evidence type="ECO:0000313" key="1">
    <source>
        <dbReference type="EMBL" id="CAA7017950.1"/>
    </source>
</evidence>
<dbReference type="InterPro" id="IPR004242">
    <property type="entry name" value="Transposase_21"/>
</dbReference>
<dbReference type="Proteomes" id="UP000467841">
    <property type="component" value="Unassembled WGS sequence"/>
</dbReference>
<dbReference type="PANTHER" id="PTHR10775:SF185">
    <property type="entry name" value="OS08G0208400 PROTEIN"/>
    <property type="match status" value="1"/>
</dbReference>
<keyword evidence="2" id="KW-1185">Reference proteome</keyword>
<evidence type="ECO:0000313" key="2">
    <source>
        <dbReference type="Proteomes" id="UP000467841"/>
    </source>
</evidence>
<dbReference type="Pfam" id="PF02992">
    <property type="entry name" value="Transposase_21"/>
    <property type="match status" value="1"/>
</dbReference>
<sequence>MSKNFFDQLMTIVHDMLREGNVLPKSTEEIKKFMKVFGFGYDIIHTCKNDAFCIGSSTRAWKVAHDVVLLGGRWTNTMVRSSVGDGQTQCNASEDGTMRHPVDSLTWAQVNDSWPEFAGEPRNLRLGLFTDEMNPFSIQNMKHSTWPVLLVNYNMSPTKCMKAENIMLTMLIPGLTAPSNNIDVYLAPLIDDLKDLWAEGIEVYGSFLKENFTLKALLLWSISDYPGLGTLSGCKVKGKKACNVCGKDTPSRWLKFSRKYVYMGNRKRLRLGHPYRRRKAWFDNTIEKGTPNRIQTRAKIFDILSEFRNDFGRPLDKETKRKRSELCEEELSSEEDEEDSDQWRWKKRSIFFELFYCKELPVRHNIYMMHMEKNISEVILSTLMHSTKSKNGLKARKDLEDIGIRRHLHTELRGKRTYLPSAAF</sequence>
<organism evidence="1 2">
    <name type="scientific">Microthlaspi erraticum</name>
    <dbReference type="NCBI Taxonomy" id="1685480"/>
    <lineage>
        <taxon>Eukaryota</taxon>
        <taxon>Viridiplantae</taxon>
        <taxon>Streptophyta</taxon>
        <taxon>Embryophyta</taxon>
        <taxon>Tracheophyta</taxon>
        <taxon>Spermatophyta</taxon>
        <taxon>Magnoliopsida</taxon>
        <taxon>eudicotyledons</taxon>
        <taxon>Gunneridae</taxon>
        <taxon>Pentapetalae</taxon>
        <taxon>rosids</taxon>
        <taxon>malvids</taxon>
        <taxon>Brassicales</taxon>
        <taxon>Brassicaceae</taxon>
        <taxon>Coluteocarpeae</taxon>
        <taxon>Microthlaspi</taxon>
    </lineage>
</organism>
<dbReference type="AlphaFoldDB" id="A0A6D2HMY6"/>
<proteinExistence type="predicted"/>
<dbReference type="PANTHER" id="PTHR10775">
    <property type="entry name" value="OS08G0208400 PROTEIN"/>
    <property type="match status" value="1"/>
</dbReference>
<gene>
    <name evidence="1" type="ORF">MERR_LOCUS5185</name>
</gene>
<comment type="caution">
    <text evidence="1">The sequence shown here is derived from an EMBL/GenBank/DDBJ whole genome shotgun (WGS) entry which is preliminary data.</text>
</comment>
<accession>A0A6D2HMY6</accession>
<name>A0A6D2HMY6_9BRAS</name>
<dbReference type="EMBL" id="CACVBM020000333">
    <property type="protein sequence ID" value="CAA7017950.1"/>
    <property type="molecule type" value="Genomic_DNA"/>
</dbReference>
<dbReference type="OrthoDB" id="1304617at2759"/>
<protein>
    <submittedName>
        <fullName evidence="1">Uncharacterized protein</fullName>
    </submittedName>
</protein>
<reference evidence="1" key="1">
    <citation type="submission" date="2020-01" db="EMBL/GenBank/DDBJ databases">
        <authorList>
            <person name="Mishra B."/>
        </authorList>
    </citation>
    <scope>NUCLEOTIDE SEQUENCE [LARGE SCALE GENOMIC DNA]</scope>
</reference>